<reference evidence="2" key="1">
    <citation type="submission" date="2023-06" db="EMBL/GenBank/DDBJ databases">
        <title>Genome-scale phylogeny and comparative genomics of the fungal order Sordariales.</title>
        <authorList>
            <consortium name="Lawrence Berkeley National Laboratory"/>
            <person name="Hensen N."/>
            <person name="Bonometti L."/>
            <person name="Westerberg I."/>
            <person name="Brannstrom I.O."/>
            <person name="Guillou S."/>
            <person name="Cros-Aarteil S."/>
            <person name="Calhoun S."/>
            <person name="Haridas S."/>
            <person name="Kuo A."/>
            <person name="Mondo S."/>
            <person name="Pangilinan J."/>
            <person name="Riley R."/>
            <person name="Labutti K."/>
            <person name="Andreopoulos B."/>
            <person name="Lipzen A."/>
            <person name="Chen C."/>
            <person name="Yanf M."/>
            <person name="Daum C."/>
            <person name="Ng V."/>
            <person name="Clum A."/>
            <person name="Steindorff A."/>
            <person name="Ohm R."/>
            <person name="Martin F."/>
            <person name="Silar P."/>
            <person name="Natvig D."/>
            <person name="Lalanne C."/>
            <person name="Gautier V."/>
            <person name="Ament-Velasquez S.L."/>
            <person name="Kruys A."/>
            <person name="Hutchinson M.I."/>
            <person name="Powell A.J."/>
            <person name="Barry K."/>
            <person name="Miller A.N."/>
            <person name="Grigoriev I.V."/>
            <person name="Debuchy R."/>
            <person name="Gladieux P."/>
            <person name="Thoren M.H."/>
            <person name="Johannesson H."/>
        </authorList>
    </citation>
    <scope>NUCLEOTIDE SEQUENCE</scope>
    <source>
        <strain evidence="2">CBS 307.81</strain>
    </source>
</reference>
<gene>
    <name evidence="2" type="ORF">QBC41DRAFT_11588</name>
</gene>
<dbReference type="EMBL" id="JAULSY010000106">
    <property type="protein sequence ID" value="KAK0665606.1"/>
    <property type="molecule type" value="Genomic_DNA"/>
</dbReference>
<keyword evidence="1" id="KW-0472">Membrane</keyword>
<evidence type="ECO:0000256" key="1">
    <source>
        <dbReference type="SAM" id="Phobius"/>
    </source>
</evidence>
<proteinExistence type="predicted"/>
<keyword evidence="1" id="KW-0812">Transmembrane</keyword>
<keyword evidence="3" id="KW-1185">Reference proteome</keyword>
<organism evidence="2 3">
    <name type="scientific">Cercophora samala</name>
    <dbReference type="NCBI Taxonomy" id="330535"/>
    <lineage>
        <taxon>Eukaryota</taxon>
        <taxon>Fungi</taxon>
        <taxon>Dikarya</taxon>
        <taxon>Ascomycota</taxon>
        <taxon>Pezizomycotina</taxon>
        <taxon>Sordariomycetes</taxon>
        <taxon>Sordariomycetidae</taxon>
        <taxon>Sordariales</taxon>
        <taxon>Lasiosphaeriaceae</taxon>
        <taxon>Cercophora</taxon>
    </lineage>
</organism>
<keyword evidence="1" id="KW-1133">Transmembrane helix</keyword>
<feature type="transmembrane region" description="Helical" evidence="1">
    <location>
        <begin position="58"/>
        <end position="79"/>
    </location>
</feature>
<feature type="transmembrane region" description="Helical" evidence="1">
    <location>
        <begin position="22"/>
        <end position="46"/>
    </location>
</feature>
<sequence>MVGTVYMGISVRSCLKCWRSKCFSFFHSTLLCFLCFGACIGIYMGGSNKACNDERGPTGLWLLIPYRLMTLLLALLAFMRAHWVA</sequence>
<dbReference type="AlphaFoldDB" id="A0AA39Z875"/>
<comment type="caution">
    <text evidence="2">The sequence shown here is derived from an EMBL/GenBank/DDBJ whole genome shotgun (WGS) entry which is preliminary data.</text>
</comment>
<accession>A0AA39Z875</accession>
<dbReference type="Proteomes" id="UP001174997">
    <property type="component" value="Unassembled WGS sequence"/>
</dbReference>
<evidence type="ECO:0000313" key="3">
    <source>
        <dbReference type="Proteomes" id="UP001174997"/>
    </source>
</evidence>
<protein>
    <submittedName>
        <fullName evidence="2">Uncharacterized protein</fullName>
    </submittedName>
</protein>
<name>A0AA39Z875_9PEZI</name>
<evidence type="ECO:0000313" key="2">
    <source>
        <dbReference type="EMBL" id="KAK0665606.1"/>
    </source>
</evidence>